<feature type="compositionally biased region" description="Polar residues" evidence="1">
    <location>
        <begin position="436"/>
        <end position="445"/>
    </location>
</feature>
<name>A0A8J5J389_HOMAM</name>
<dbReference type="InterPro" id="IPR052958">
    <property type="entry name" value="IFN-induced_PKR_regulator"/>
</dbReference>
<feature type="region of interest" description="Disordered" evidence="1">
    <location>
        <begin position="477"/>
        <end position="526"/>
    </location>
</feature>
<reference evidence="2" key="1">
    <citation type="journal article" date="2021" name="Sci. Adv.">
        <title>The American lobster genome reveals insights on longevity, neural, and immune adaptations.</title>
        <authorList>
            <person name="Polinski J.M."/>
            <person name="Zimin A.V."/>
            <person name="Clark K.F."/>
            <person name="Kohn A.B."/>
            <person name="Sadowski N."/>
            <person name="Timp W."/>
            <person name="Ptitsyn A."/>
            <person name="Khanna P."/>
            <person name="Romanova D.Y."/>
            <person name="Williams P."/>
            <person name="Greenwood S.J."/>
            <person name="Moroz L.L."/>
            <person name="Walt D.R."/>
            <person name="Bodnar A.G."/>
        </authorList>
    </citation>
    <scope>NUCLEOTIDE SEQUENCE</scope>
    <source>
        <strain evidence="2">GMGI-L3</strain>
    </source>
</reference>
<sequence length="678" mass="76205">MPGMTPPQSLSPQYFLHWLYGTTPVSNHMMVSRISAAFPCDEQKNPACSPPERLHKFLQRETVDLAQALQYKDDVYDTLREKCTDEMTEDLYKKAKAICETNHIQEQRGPRRKQKKIEANVVESSCGTSSNLSNAELLKRNLYFPCLDRMINELELRFTGVGADLMKGLQACHPASATFLSEEFLAKVAINYKIQLKSEEILVAKNFLARKEETGATPDLLSVYRLLDSDMFPILKAIFQVALTIPVSSCKRSFSALRRLHTWGPRARNLWGPRASNLWGPQGKQLVGSPGQATCGDPRASNLWEPQDKQLLGVRGKQFVGVQGKQLVEAQGKQLVGVQGKQLLGCLLLLVAMVACGEETLHHLPSSASFTNPSYLFSPNKRSHTSNQNSERGHLVRHRGRTVRPPSVPQSTAAIQPHHQDKPIVASSTHMTLGATHSNESTVKSPPQKRESPLRDLAAVTDPRNLSTHRRGLFFNFYPPIPKHRPPPHRPPGPRPPAFHPPVRHPPPRHPPNPNHGPPPHKPDFPEFEFDFDPPNFFESSGFHFPDEEDSYGFGHLHDEVEEFFNGPHEHDDNDYHFSSPHPPLKPFDIFSPDFEEHPSLPPQRPPASPAVSPHINFITEDSIYRDDVPVKEVHNDRDKVHPGLDPGGVKALSPDFLFFIKEQTKAYVNNESSSEFE</sequence>
<dbReference type="PANTHER" id="PTHR46289">
    <property type="entry name" value="52 KDA REPRESSOR OF THE INHIBITOR OF THE PROTEIN KINASE-LIKE PROTEIN-RELATED"/>
    <property type="match status" value="1"/>
</dbReference>
<protein>
    <recommendedName>
        <fullName evidence="4">HAT C-terminal dimerisation domain-containing protein</fullName>
    </recommendedName>
</protein>
<gene>
    <name evidence="2" type="ORF">Hamer_G009391</name>
</gene>
<evidence type="ECO:0000313" key="2">
    <source>
        <dbReference type="EMBL" id="KAG7153722.1"/>
    </source>
</evidence>
<evidence type="ECO:0008006" key="4">
    <source>
        <dbReference type="Google" id="ProtNLM"/>
    </source>
</evidence>
<evidence type="ECO:0000256" key="1">
    <source>
        <dbReference type="SAM" id="MobiDB-lite"/>
    </source>
</evidence>
<feature type="compositionally biased region" description="Pro residues" evidence="1">
    <location>
        <begin position="489"/>
        <end position="500"/>
    </location>
</feature>
<dbReference type="AlphaFoldDB" id="A0A8J5J389"/>
<dbReference type="EMBL" id="JAHLQT010046319">
    <property type="protein sequence ID" value="KAG7153722.1"/>
    <property type="molecule type" value="Genomic_DNA"/>
</dbReference>
<proteinExistence type="predicted"/>
<feature type="compositionally biased region" description="Polar residues" evidence="1">
    <location>
        <begin position="368"/>
        <end position="377"/>
    </location>
</feature>
<dbReference type="Proteomes" id="UP000747542">
    <property type="component" value="Unassembled WGS sequence"/>
</dbReference>
<keyword evidence="3" id="KW-1185">Reference proteome</keyword>
<comment type="caution">
    <text evidence="2">The sequence shown here is derived from an EMBL/GenBank/DDBJ whole genome shotgun (WGS) entry which is preliminary data.</text>
</comment>
<dbReference type="PANTHER" id="PTHR46289:SF17">
    <property type="entry name" value="HAT C-TERMINAL DIMERISATION DOMAIN-CONTAINING PROTEIN"/>
    <property type="match status" value="1"/>
</dbReference>
<organism evidence="2 3">
    <name type="scientific">Homarus americanus</name>
    <name type="common">American lobster</name>
    <dbReference type="NCBI Taxonomy" id="6706"/>
    <lineage>
        <taxon>Eukaryota</taxon>
        <taxon>Metazoa</taxon>
        <taxon>Ecdysozoa</taxon>
        <taxon>Arthropoda</taxon>
        <taxon>Crustacea</taxon>
        <taxon>Multicrustacea</taxon>
        <taxon>Malacostraca</taxon>
        <taxon>Eumalacostraca</taxon>
        <taxon>Eucarida</taxon>
        <taxon>Decapoda</taxon>
        <taxon>Pleocyemata</taxon>
        <taxon>Astacidea</taxon>
        <taxon>Nephropoidea</taxon>
        <taxon>Nephropidae</taxon>
        <taxon>Homarus</taxon>
    </lineage>
</organism>
<feature type="region of interest" description="Disordered" evidence="1">
    <location>
        <begin position="368"/>
        <end position="420"/>
    </location>
</feature>
<accession>A0A8J5J389</accession>
<evidence type="ECO:0000313" key="3">
    <source>
        <dbReference type="Proteomes" id="UP000747542"/>
    </source>
</evidence>
<feature type="compositionally biased region" description="Pro residues" evidence="1">
    <location>
        <begin position="509"/>
        <end position="520"/>
    </location>
</feature>
<feature type="region of interest" description="Disordered" evidence="1">
    <location>
        <begin position="436"/>
        <end position="461"/>
    </location>
</feature>